<dbReference type="AlphaFoldDB" id="A0A5P8WH55"/>
<gene>
    <name evidence="2" type="ORF">GXM_09425</name>
</gene>
<sequence>MNILHLDLKRSGDNYAEFRFFSNNTNDFKSRQLPLAQIEGLIKQAERDYYTVSPTDYAKTGQALYNWLDGSDRGFEQAIEHNREGIVLAITATERLAHLPWELLHDGQKFLVERRPAIIPVRWKADRGKLTWDYQPKNRALNVLFMASSPIDSDLPELDFEAEEGRILNATKPIPLSLTVEESGYLNELGYLVKRYPQGHFDVFHLTGHATNKNEKPCFITETELGYSKYSSAEDIADALQFKMPKLIFLSGCQTGYSWNKGIVPSMAEALLMEGATAVLSWGKKVSDTDATAAAATLYENLSAGITVTEAVAKTYQELIRNKVQDWHFLRLYVAEILPGALVTPELTEDRQLVPRPSVATEFLDSKGEVRVPKRENFIGRRRQLQNCLRSLKAPSEKIGALIHSMGGLGKSSIASRLCDRLSEHKKIVWWRQIDESSLVNELGASQMCKFIFIRDFGLEQ</sequence>
<protein>
    <submittedName>
        <fullName evidence="2">CHAT domain-containing protein</fullName>
    </submittedName>
</protein>
<reference evidence="2 3" key="1">
    <citation type="submission" date="2019-10" db="EMBL/GenBank/DDBJ databases">
        <title>Genomic and transcriptomic insights into the perfect genentic adaptation of a filamentous nitrogen-fixing cyanobacterium to rice fields.</title>
        <authorList>
            <person name="Chen Z."/>
        </authorList>
    </citation>
    <scope>NUCLEOTIDE SEQUENCE [LARGE SCALE GENOMIC DNA]</scope>
    <source>
        <strain evidence="2">CCNUC1</strain>
    </source>
</reference>
<dbReference type="RefSeq" id="WP_152592219.1">
    <property type="nucleotide sequence ID" value="NZ_CP045227.1"/>
</dbReference>
<keyword evidence="3" id="KW-1185">Reference proteome</keyword>
<dbReference type="InterPro" id="IPR024983">
    <property type="entry name" value="CHAT_dom"/>
</dbReference>
<name>A0A5P8WH55_9NOSO</name>
<organism evidence="2 3">
    <name type="scientific">Nostoc sphaeroides CCNUC1</name>
    <dbReference type="NCBI Taxonomy" id="2653204"/>
    <lineage>
        <taxon>Bacteria</taxon>
        <taxon>Bacillati</taxon>
        <taxon>Cyanobacteriota</taxon>
        <taxon>Cyanophyceae</taxon>
        <taxon>Nostocales</taxon>
        <taxon>Nostocaceae</taxon>
        <taxon>Nostoc</taxon>
    </lineage>
</organism>
<dbReference type="SUPFAM" id="SSF52540">
    <property type="entry name" value="P-loop containing nucleoside triphosphate hydrolases"/>
    <property type="match status" value="1"/>
</dbReference>
<proteinExistence type="predicted"/>
<dbReference type="Pfam" id="PF12770">
    <property type="entry name" value="CHAT"/>
    <property type="match status" value="1"/>
</dbReference>
<evidence type="ECO:0000313" key="2">
    <source>
        <dbReference type="EMBL" id="QFS51931.1"/>
    </source>
</evidence>
<dbReference type="Gene3D" id="3.40.50.300">
    <property type="entry name" value="P-loop containing nucleotide triphosphate hydrolases"/>
    <property type="match status" value="1"/>
</dbReference>
<evidence type="ECO:0000259" key="1">
    <source>
        <dbReference type="Pfam" id="PF12770"/>
    </source>
</evidence>
<dbReference type="InterPro" id="IPR027417">
    <property type="entry name" value="P-loop_NTPase"/>
</dbReference>
<dbReference type="KEGG" id="nsh:GXM_09425"/>
<accession>A0A5P8WH55</accession>
<evidence type="ECO:0000313" key="3">
    <source>
        <dbReference type="Proteomes" id="UP000326678"/>
    </source>
</evidence>
<feature type="domain" description="CHAT" evidence="1">
    <location>
        <begin position="59"/>
        <end position="326"/>
    </location>
</feature>
<dbReference type="Proteomes" id="UP000326678">
    <property type="component" value="Chromosome Gxm2"/>
</dbReference>
<dbReference type="EMBL" id="CP045227">
    <property type="protein sequence ID" value="QFS51931.1"/>
    <property type="molecule type" value="Genomic_DNA"/>
</dbReference>